<dbReference type="Proteomes" id="UP000266723">
    <property type="component" value="Unassembled WGS sequence"/>
</dbReference>
<dbReference type="EMBL" id="QGKV02001556">
    <property type="protein sequence ID" value="KAF3518968.1"/>
    <property type="molecule type" value="Genomic_DNA"/>
</dbReference>
<evidence type="ECO:0000256" key="1">
    <source>
        <dbReference type="SAM" id="MobiDB-lite"/>
    </source>
</evidence>
<keyword evidence="3" id="KW-1185">Reference proteome</keyword>
<evidence type="ECO:0000313" key="3">
    <source>
        <dbReference type="Proteomes" id="UP000266723"/>
    </source>
</evidence>
<comment type="caution">
    <text evidence="2">The sequence shown here is derived from an EMBL/GenBank/DDBJ whole genome shotgun (WGS) entry which is preliminary data.</text>
</comment>
<sequence length="62" mass="6978">MFHHSITGKETPHHEPIDPVEISSISQRIKARPNSALKPTKPLKRPINQSSLVEVQIADLRC</sequence>
<organism evidence="2 3">
    <name type="scientific">Brassica cretica</name>
    <name type="common">Mustard</name>
    <dbReference type="NCBI Taxonomy" id="69181"/>
    <lineage>
        <taxon>Eukaryota</taxon>
        <taxon>Viridiplantae</taxon>
        <taxon>Streptophyta</taxon>
        <taxon>Embryophyta</taxon>
        <taxon>Tracheophyta</taxon>
        <taxon>Spermatophyta</taxon>
        <taxon>Magnoliopsida</taxon>
        <taxon>eudicotyledons</taxon>
        <taxon>Gunneridae</taxon>
        <taxon>Pentapetalae</taxon>
        <taxon>rosids</taxon>
        <taxon>malvids</taxon>
        <taxon>Brassicales</taxon>
        <taxon>Brassicaceae</taxon>
        <taxon>Brassiceae</taxon>
        <taxon>Brassica</taxon>
    </lineage>
</organism>
<feature type="region of interest" description="Disordered" evidence="1">
    <location>
        <begin position="1"/>
        <end position="20"/>
    </location>
</feature>
<gene>
    <name evidence="2" type="ORF">DY000_02063823</name>
</gene>
<evidence type="ECO:0000313" key="2">
    <source>
        <dbReference type="EMBL" id="KAF3518968.1"/>
    </source>
</evidence>
<evidence type="ECO:0008006" key="4">
    <source>
        <dbReference type="Google" id="ProtNLM"/>
    </source>
</evidence>
<name>A0ABQ7AY90_BRACR</name>
<reference evidence="2 3" key="1">
    <citation type="journal article" date="2020" name="BMC Genomics">
        <title>Intraspecific diversification of the crop wild relative Brassica cretica Lam. using demographic model selection.</title>
        <authorList>
            <person name="Kioukis A."/>
            <person name="Michalopoulou V.A."/>
            <person name="Briers L."/>
            <person name="Pirintsos S."/>
            <person name="Studholme D.J."/>
            <person name="Pavlidis P."/>
            <person name="Sarris P.F."/>
        </authorList>
    </citation>
    <scope>NUCLEOTIDE SEQUENCE [LARGE SCALE GENOMIC DNA]</scope>
    <source>
        <strain evidence="3">cv. PFS-1207/04</strain>
    </source>
</reference>
<accession>A0ABQ7AY90</accession>
<protein>
    <recommendedName>
        <fullName evidence="4">Neprosin activation peptide domain-containing protein</fullName>
    </recommendedName>
</protein>
<proteinExistence type="predicted"/>